<protein>
    <recommendedName>
        <fullName evidence="1">Gfo/Idh/MocA-like oxidoreductase N-terminal domain-containing protein</fullName>
    </recommendedName>
</protein>
<name>A0AAD3D974_9STRA</name>
<gene>
    <name evidence="2" type="ORF">CTEN210_16228</name>
</gene>
<reference evidence="2 3" key="1">
    <citation type="journal article" date="2021" name="Sci. Rep.">
        <title>The genome of the diatom Chaetoceros tenuissimus carries an ancient integrated fragment of an extant virus.</title>
        <authorList>
            <person name="Hongo Y."/>
            <person name="Kimura K."/>
            <person name="Takaki Y."/>
            <person name="Yoshida Y."/>
            <person name="Baba S."/>
            <person name="Kobayashi G."/>
            <person name="Nagasaki K."/>
            <person name="Hano T."/>
            <person name="Tomaru Y."/>
        </authorList>
    </citation>
    <scope>NUCLEOTIDE SEQUENCE [LARGE SCALE GENOMIC DNA]</scope>
    <source>
        <strain evidence="2 3">NIES-3715</strain>
    </source>
</reference>
<accession>A0AAD3D974</accession>
<dbReference type="GO" id="GO:0016491">
    <property type="term" value="F:oxidoreductase activity"/>
    <property type="evidence" value="ECO:0007669"/>
    <property type="project" value="TreeGrafter"/>
</dbReference>
<dbReference type="AlphaFoldDB" id="A0AAD3D974"/>
<dbReference type="Pfam" id="PF01408">
    <property type="entry name" value="GFO_IDH_MocA"/>
    <property type="match status" value="1"/>
</dbReference>
<evidence type="ECO:0000313" key="2">
    <source>
        <dbReference type="EMBL" id="GFH59752.1"/>
    </source>
</evidence>
<comment type="caution">
    <text evidence="2">The sequence shown here is derived from an EMBL/GenBank/DDBJ whole genome shotgun (WGS) entry which is preliminary data.</text>
</comment>
<dbReference type="GO" id="GO:0006740">
    <property type="term" value="P:NADPH regeneration"/>
    <property type="evidence" value="ECO:0007669"/>
    <property type="project" value="TreeGrafter"/>
</dbReference>
<proteinExistence type="predicted"/>
<dbReference type="InterPro" id="IPR000683">
    <property type="entry name" value="Gfo/Idh/MocA-like_OxRdtase_N"/>
</dbReference>
<evidence type="ECO:0000313" key="3">
    <source>
        <dbReference type="Proteomes" id="UP001054902"/>
    </source>
</evidence>
<dbReference type="Proteomes" id="UP001054902">
    <property type="component" value="Unassembled WGS sequence"/>
</dbReference>
<dbReference type="PANTHER" id="PTHR42840:SF6">
    <property type="entry name" value="BINDING ROSSMANN FOLD OXIDOREDUCTASE, PUTATIVE (AFU_ORTHOLOGUE AFUA_3G11930)-RELATED"/>
    <property type="match status" value="1"/>
</dbReference>
<dbReference type="Gene3D" id="3.40.50.720">
    <property type="entry name" value="NAD(P)-binding Rossmann-like Domain"/>
    <property type="match status" value="1"/>
</dbReference>
<dbReference type="EMBL" id="BLLK01000069">
    <property type="protein sequence ID" value="GFH59752.1"/>
    <property type="molecule type" value="Genomic_DNA"/>
</dbReference>
<dbReference type="SUPFAM" id="SSF55347">
    <property type="entry name" value="Glyceraldehyde-3-phosphate dehydrogenase-like, C-terminal domain"/>
    <property type="match status" value="1"/>
</dbReference>
<dbReference type="GO" id="GO:0000166">
    <property type="term" value="F:nucleotide binding"/>
    <property type="evidence" value="ECO:0007669"/>
    <property type="project" value="InterPro"/>
</dbReference>
<feature type="domain" description="Gfo/Idh/MocA-like oxidoreductase N-terminal" evidence="1">
    <location>
        <begin position="49"/>
        <end position="162"/>
    </location>
</feature>
<keyword evidence="3" id="KW-1185">Reference proteome</keyword>
<dbReference type="GO" id="GO:0005737">
    <property type="term" value="C:cytoplasm"/>
    <property type="evidence" value="ECO:0007669"/>
    <property type="project" value="TreeGrafter"/>
</dbReference>
<sequence length="420" mass="46459">MLKKVDVLMVGTGEYTTGYVGGTAADSDKGAGVVALTMFDLRRRGKVDRVAMCGVNGKKFPGIRNHMKRNIEEVYNDMDLTCETFPGDDEVNPKSYISAAASCKPGDVAVIFTPDDTHFNIALECINKGMHVMVTKPIVQTLEHHKILAEAAKKQNVLVGVEVHKRLDPFYADARDRARSNLGNFQYMYAYMSQPKHQLETFKAWAGKSSDISYYLNSHHIDFSEWTLAGIARPIRVTATSSTGVAKSKGMDTEDSITLTVQWQNLNDKTLGCGVYTSSWVAPKSDVHSQQRFFYMGTKGEINVDQAHRGCTVSEDGKPFASVNPLFMKYTPTNGYFSGQNGYGVRSFENFIDACQAINEGKKKPDDYNDGSIATVHTTFQGTAILEAGRMSLDADGQPMDLIYEGEEDVDPIEIKPHTF</sequence>
<organism evidence="2 3">
    <name type="scientific">Chaetoceros tenuissimus</name>
    <dbReference type="NCBI Taxonomy" id="426638"/>
    <lineage>
        <taxon>Eukaryota</taxon>
        <taxon>Sar</taxon>
        <taxon>Stramenopiles</taxon>
        <taxon>Ochrophyta</taxon>
        <taxon>Bacillariophyta</taxon>
        <taxon>Coscinodiscophyceae</taxon>
        <taxon>Chaetocerotophycidae</taxon>
        <taxon>Chaetocerotales</taxon>
        <taxon>Chaetocerotaceae</taxon>
        <taxon>Chaetoceros</taxon>
    </lineage>
</organism>
<dbReference type="Gene3D" id="3.30.360.10">
    <property type="entry name" value="Dihydrodipicolinate Reductase, domain 2"/>
    <property type="match status" value="1"/>
</dbReference>
<dbReference type="SUPFAM" id="SSF51735">
    <property type="entry name" value="NAD(P)-binding Rossmann-fold domains"/>
    <property type="match status" value="1"/>
</dbReference>
<evidence type="ECO:0000259" key="1">
    <source>
        <dbReference type="Pfam" id="PF01408"/>
    </source>
</evidence>
<dbReference type="PANTHER" id="PTHR42840">
    <property type="entry name" value="NAD(P)-BINDING ROSSMANN-FOLD SUPERFAMILY PROTEIN-RELATED"/>
    <property type="match status" value="1"/>
</dbReference>
<dbReference type="InterPro" id="IPR036291">
    <property type="entry name" value="NAD(P)-bd_dom_sf"/>
</dbReference>